<sequence length="124" mass="13471">MRQSDPVLRLQAYNRINHLEDVIKYNYENAGTEGANPGDQSACPTGQENFREVLQGHSGSDETYRKALVYAQHTGCADGIDEALKGSGADKDFDALLLFDRRGAGQENAAQAGNHLQSCVLVDT</sequence>
<protein>
    <submittedName>
        <fullName evidence="1">Uncharacterized protein</fullName>
    </submittedName>
</protein>
<dbReference type="AlphaFoldDB" id="A0A8H6L8D6"/>
<organism evidence="1 2">
    <name type="scientific">Letharia columbiana</name>
    <dbReference type="NCBI Taxonomy" id="112416"/>
    <lineage>
        <taxon>Eukaryota</taxon>
        <taxon>Fungi</taxon>
        <taxon>Dikarya</taxon>
        <taxon>Ascomycota</taxon>
        <taxon>Pezizomycotina</taxon>
        <taxon>Lecanoromycetes</taxon>
        <taxon>OSLEUM clade</taxon>
        <taxon>Lecanoromycetidae</taxon>
        <taxon>Lecanorales</taxon>
        <taxon>Lecanorineae</taxon>
        <taxon>Parmeliaceae</taxon>
        <taxon>Letharia</taxon>
    </lineage>
</organism>
<reference evidence="1 2" key="1">
    <citation type="journal article" date="2020" name="Genomics">
        <title>Complete, high-quality genomes from long-read metagenomic sequencing of two wolf lichen thalli reveals enigmatic genome architecture.</title>
        <authorList>
            <person name="McKenzie S.K."/>
            <person name="Walston R.F."/>
            <person name="Allen J.L."/>
        </authorList>
    </citation>
    <scope>NUCLEOTIDE SEQUENCE [LARGE SCALE GENOMIC DNA]</scope>
    <source>
        <strain evidence="1">WasteWater2</strain>
    </source>
</reference>
<evidence type="ECO:0000313" key="1">
    <source>
        <dbReference type="EMBL" id="KAF6239322.1"/>
    </source>
</evidence>
<proteinExistence type="predicted"/>
<keyword evidence="2" id="KW-1185">Reference proteome</keyword>
<gene>
    <name evidence="1" type="ORF">HO173_002584</name>
</gene>
<evidence type="ECO:0000313" key="2">
    <source>
        <dbReference type="Proteomes" id="UP000578531"/>
    </source>
</evidence>
<comment type="caution">
    <text evidence="1">The sequence shown here is derived from an EMBL/GenBank/DDBJ whole genome shotgun (WGS) entry which is preliminary data.</text>
</comment>
<dbReference type="EMBL" id="JACCJC010000006">
    <property type="protein sequence ID" value="KAF6239322.1"/>
    <property type="molecule type" value="Genomic_DNA"/>
</dbReference>
<dbReference type="RefSeq" id="XP_037168609.1">
    <property type="nucleotide sequence ID" value="XM_037304516.1"/>
</dbReference>
<dbReference type="GeneID" id="59284256"/>
<name>A0A8H6L8D6_9LECA</name>
<accession>A0A8H6L8D6</accession>
<dbReference type="Proteomes" id="UP000578531">
    <property type="component" value="Unassembled WGS sequence"/>
</dbReference>